<protein>
    <submittedName>
        <fullName evidence="1">Uncharacterized protein</fullName>
    </submittedName>
</protein>
<sequence>MSNVFSNFFDCLNCNTNSCKFRLITNIISCIGLIPMLLCTHEAQKKLVVPTNSENYHLNALLLLPPPWLVWILFL</sequence>
<dbReference type="EMBL" id="CM047902">
    <property type="protein sequence ID" value="KAJ0094688.1"/>
    <property type="molecule type" value="Genomic_DNA"/>
</dbReference>
<organism evidence="1 2">
    <name type="scientific">Pistacia atlantica</name>
    <dbReference type="NCBI Taxonomy" id="434234"/>
    <lineage>
        <taxon>Eukaryota</taxon>
        <taxon>Viridiplantae</taxon>
        <taxon>Streptophyta</taxon>
        <taxon>Embryophyta</taxon>
        <taxon>Tracheophyta</taxon>
        <taxon>Spermatophyta</taxon>
        <taxon>Magnoliopsida</taxon>
        <taxon>eudicotyledons</taxon>
        <taxon>Gunneridae</taxon>
        <taxon>Pentapetalae</taxon>
        <taxon>rosids</taxon>
        <taxon>malvids</taxon>
        <taxon>Sapindales</taxon>
        <taxon>Anacardiaceae</taxon>
        <taxon>Pistacia</taxon>
    </lineage>
</organism>
<evidence type="ECO:0000313" key="1">
    <source>
        <dbReference type="EMBL" id="KAJ0094688.1"/>
    </source>
</evidence>
<reference evidence="2" key="1">
    <citation type="journal article" date="2023" name="G3 (Bethesda)">
        <title>Genome assembly and association tests identify interacting loci associated with vigor, precocity, and sex in interspecific pistachio rootstocks.</title>
        <authorList>
            <person name="Palmer W."/>
            <person name="Jacygrad E."/>
            <person name="Sagayaradj S."/>
            <person name="Cavanaugh K."/>
            <person name="Han R."/>
            <person name="Bertier L."/>
            <person name="Beede B."/>
            <person name="Kafkas S."/>
            <person name="Golino D."/>
            <person name="Preece J."/>
            <person name="Michelmore R."/>
        </authorList>
    </citation>
    <scope>NUCLEOTIDE SEQUENCE [LARGE SCALE GENOMIC DNA]</scope>
</reference>
<dbReference type="Proteomes" id="UP001164250">
    <property type="component" value="Chromosome 6"/>
</dbReference>
<gene>
    <name evidence="1" type="ORF">Patl1_16246</name>
</gene>
<comment type="caution">
    <text evidence="1">The sequence shown here is derived from an EMBL/GenBank/DDBJ whole genome shotgun (WGS) entry which is preliminary data.</text>
</comment>
<evidence type="ECO:0000313" key="2">
    <source>
        <dbReference type="Proteomes" id="UP001164250"/>
    </source>
</evidence>
<name>A0ACC1B780_9ROSI</name>
<proteinExistence type="predicted"/>
<accession>A0ACC1B780</accession>
<keyword evidence="2" id="KW-1185">Reference proteome</keyword>